<evidence type="ECO:0000313" key="2">
    <source>
        <dbReference type="EMBL" id="PSS27793.1"/>
    </source>
</evidence>
<dbReference type="GeneID" id="36574239"/>
<feature type="region of interest" description="Disordered" evidence="1">
    <location>
        <begin position="397"/>
        <end position="430"/>
    </location>
</feature>
<dbReference type="EMBL" id="KZ679006">
    <property type="protein sequence ID" value="PSS27793.1"/>
    <property type="molecule type" value="Genomic_DNA"/>
</dbReference>
<feature type="compositionally biased region" description="Basic and acidic residues" evidence="1">
    <location>
        <begin position="419"/>
        <end position="430"/>
    </location>
</feature>
<dbReference type="OrthoDB" id="5402392at2759"/>
<organism evidence="2 3">
    <name type="scientific">Amorphotheca resinae ATCC 22711</name>
    <dbReference type="NCBI Taxonomy" id="857342"/>
    <lineage>
        <taxon>Eukaryota</taxon>
        <taxon>Fungi</taxon>
        <taxon>Dikarya</taxon>
        <taxon>Ascomycota</taxon>
        <taxon>Pezizomycotina</taxon>
        <taxon>Leotiomycetes</taxon>
        <taxon>Helotiales</taxon>
        <taxon>Amorphothecaceae</taxon>
        <taxon>Amorphotheca</taxon>
    </lineage>
</organism>
<feature type="region of interest" description="Disordered" evidence="1">
    <location>
        <begin position="93"/>
        <end position="125"/>
    </location>
</feature>
<gene>
    <name evidence="2" type="ORF">M430DRAFT_32382</name>
</gene>
<dbReference type="AlphaFoldDB" id="A0A2T3BEN9"/>
<reference evidence="2 3" key="1">
    <citation type="journal article" date="2018" name="New Phytol.">
        <title>Comparative genomics and transcriptomics depict ericoid mycorrhizal fungi as versatile saprotrophs and plant mutualists.</title>
        <authorList>
            <person name="Martino E."/>
            <person name="Morin E."/>
            <person name="Grelet G.A."/>
            <person name="Kuo A."/>
            <person name="Kohler A."/>
            <person name="Daghino S."/>
            <person name="Barry K.W."/>
            <person name="Cichocki N."/>
            <person name="Clum A."/>
            <person name="Dockter R.B."/>
            <person name="Hainaut M."/>
            <person name="Kuo R.C."/>
            <person name="LaButti K."/>
            <person name="Lindahl B.D."/>
            <person name="Lindquist E.A."/>
            <person name="Lipzen A."/>
            <person name="Khouja H.R."/>
            <person name="Magnuson J."/>
            <person name="Murat C."/>
            <person name="Ohm R.A."/>
            <person name="Singer S.W."/>
            <person name="Spatafora J.W."/>
            <person name="Wang M."/>
            <person name="Veneault-Fourrey C."/>
            <person name="Henrissat B."/>
            <person name="Grigoriev I.V."/>
            <person name="Martin F.M."/>
            <person name="Perotto S."/>
        </authorList>
    </citation>
    <scope>NUCLEOTIDE SEQUENCE [LARGE SCALE GENOMIC DNA]</scope>
    <source>
        <strain evidence="2 3">ATCC 22711</strain>
    </source>
</reference>
<dbReference type="RefSeq" id="XP_024725318.1">
    <property type="nucleotide sequence ID" value="XM_024866158.1"/>
</dbReference>
<feature type="region of interest" description="Disordered" evidence="1">
    <location>
        <begin position="228"/>
        <end position="247"/>
    </location>
</feature>
<proteinExistence type="predicted"/>
<name>A0A2T3BEN9_AMORE</name>
<sequence>MQEYKDLPDSVQKTLHTLEPYIKPRQEVARIRQILAAHLSSHVNSKKGHPISLPLSLVDTSAGVEATATGVRGLQKEYIRCLRANIKARKEFAEASKKHQSNLTSESHHPGGATRDNPEPLNDPGPALDSFIDVVNYRRKHERLRIIQDYVDLVAQKPAARADRLDPGVVLKDIDALPQVPLDIMGTAEARQASERTDLQGLVDQLEKAVLRAKLLLKREQKLLTKIKTDDSAPKNPSSSHGGRLQALGTTRNELINWVETELAKAGDGTPDSGDGSDSKLLEMGEGFIDSELISIQRQYSRYSKARQALILAATGRLDQPSPITTGNDEDESMENETATGSDVMNHTMHSYLVELMSISNEQKSIIQQKSHLTISLAKHLKKAGQDLDRLSEESHLLPAHPSTSVAVRGSGLESQPSFEHEVSSHEKPDSSRRARAWVFAADSSRAATRDAIQEKIEDGRMEVLDAQQTLLELQRLLGEGNDRETEANGKTARNIDSEDIWSAIAGNLGVIKRDKLDST</sequence>
<dbReference type="Proteomes" id="UP000241818">
    <property type="component" value="Unassembled WGS sequence"/>
</dbReference>
<accession>A0A2T3BEN9</accession>
<evidence type="ECO:0000313" key="3">
    <source>
        <dbReference type="Proteomes" id="UP000241818"/>
    </source>
</evidence>
<keyword evidence="3" id="KW-1185">Reference proteome</keyword>
<protein>
    <submittedName>
        <fullName evidence="2">Uncharacterized protein</fullName>
    </submittedName>
</protein>
<evidence type="ECO:0000256" key="1">
    <source>
        <dbReference type="SAM" id="MobiDB-lite"/>
    </source>
</evidence>
<dbReference type="InParanoid" id="A0A2T3BEN9"/>